<feature type="domain" description="Deacetylase PdaC" evidence="2">
    <location>
        <begin position="53"/>
        <end position="157"/>
    </location>
</feature>
<dbReference type="InterPro" id="IPR021729">
    <property type="entry name" value="DUF3298"/>
</dbReference>
<dbReference type="RefSeq" id="WP_072881643.1">
    <property type="nucleotide sequence ID" value="NZ_FQVT01000020.1"/>
</dbReference>
<dbReference type="EMBL" id="FQVT01000020">
    <property type="protein sequence ID" value="SHG65085.1"/>
    <property type="molecule type" value="Genomic_DNA"/>
</dbReference>
<evidence type="ECO:0000259" key="1">
    <source>
        <dbReference type="Pfam" id="PF11738"/>
    </source>
</evidence>
<gene>
    <name evidence="3" type="ORF">SAMN05444483_12032</name>
</gene>
<keyword evidence="4" id="KW-1185">Reference proteome</keyword>
<dbReference type="Gene3D" id="3.90.640.20">
    <property type="entry name" value="Heat-shock cognate protein, ATPase"/>
    <property type="match status" value="1"/>
</dbReference>
<dbReference type="InterPro" id="IPR025303">
    <property type="entry name" value="PdaC"/>
</dbReference>
<evidence type="ECO:0000313" key="4">
    <source>
        <dbReference type="Proteomes" id="UP000183945"/>
    </source>
</evidence>
<dbReference type="Pfam" id="PF13739">
    <property type="entry name" value="PdaC"/>
    <property type="match status" value="1"/>
</dbReference>
<dbReference type="Pfam" id="PF11738">
    <property type="entry name" value="DUF3298"/>
    <property type="match status" value="1"/>
</dbReference>
<dbReference type="Proteomes" id="UP000183945">
    <property type="component" value="Unassembled WGS sequence"/>
</dbReference>
<dbReference type="PROSITE" id="PS51257">
    <property type="entry name" value="PROKAR_LIPOPROTEIN"/>
    <property type="match status" value="1"/>
</dbReference>
<reference evidence="4" key="1">
    <citation type="submission" date="2016-11" db="EMBL/GenBank/DDBJ databases">
        <authorList>
            <person name="Varghese N."/>
            <person name="Submissions S."/>
        </authorList>
    </citation>
    <scope>NUCLEOTIDE SEQUENCE [LARGE SCALE GENOMIC DNA]</scope>
    <source>
        <strain evidence="4">DSM 24579</strain>
    </source>
</reference>
<dbReference type="STRING" id="1073325.SAMN05444483_12032"/>
<protein>
    <recommendedName>
        <fullName evidence="5">DUF3298 domain-containing protein</fullName>
    </recommendedName>
</protein>
<feature type="domain" description="DUF3298" evidence="1">
    <location>
        <begin position="177"/>
        <end position="254"/>
    </location>
</feature>
<dbReference type="Gene3D" id="3.30.565.40">
    <property type="entry name" value="Fervidobacterium nodosum Rt17-B1 like"/>
    <property type="match status" value="1"/>
</dbReference>
<sequence length="267" mass="30185">MKKLLLPILALGLLFGSCRDEKKEAKKNTNNIEETTLGFAEVGLTPNDFSACKDADCPRIRLNYLKFRVNGETAKTINEYNEQQIIKIFSNAEADTDAKNIPAALDEFIADYKNFKNDFPDSPAGYEVETSQNVIHQNKKLLVLKTEFYIFTGGAHGYGATLYENFNAKTGEVIKNKDLFSDMAGFKNFAEKEFRKKFKVPEGDNINSKGFFFENDAFALPENIAITEDDVLLIYNQYEAASYAEGQLELNFPKDQVSQWLNDIALN</sequence>
<proteinExistence type="predicted"/>
<dbReference type="OrthoDB" id="594879at2"/>
<dbReference type="InterPro" id="IPR037126">
    <property type="entry name" value="PdaC/RsiV-like_sf"/>
</dbReference>
<evidence type="ECO:0000259" key="2">
    <source>
        <dbReference type="Pfam" id="PF13739"/>
    </source>
</evidence>
<accession>A0A1M5LJ99</accession>
<organism evidence="3 4">
    <name type="scientific">Salegentibacter echinorum</name>
    <dbReference type="NCBI Taxonomy" id="1073325"/>
    <lineage>
        <taxon>Bacteria</taxon>
        <taxon>Pseudomonadati</taxon>
        <taxon>Bacteroidota</taxon>
        <taxon>Flavobacteriia</taxon>
        <taxon>Flavobacteriales</taxon>
        <taxon>Flavobacteriaceae</taxon>
        <taxon>Salegentibacter</taxon>
    </lineage>
</organism>
<name>A0A1M5LJ99_SALEC</name>
<evidence type="ECO:0008006" key="5">
    <source>
        <dbReference type="Google" id="ProtNLM"/>
    </source>
</evidence>
<evidence type="ECO:0000313" key="3">
    <source>
        <dbReference type="EMBL" id="SHG65085.1"/>
    </source>
</evidence>
<dbReference type="AlphaFoldDB" id="A0A1M5LJ99"/>